<sequence>MSSEILTVQEKFPELCKFEFALPYTCLIFSQLSRDGGNVP</sequence>
<protein>
    <submittedName>
        <fullName evidence="1">Uncharacterized protein</fullName>
    </submittedName>
</protein>
<evidence type="ECO:0000313" key="2">
    <source>
        <dbReference type="Proteomes" id="UP000182932"/>
    </source>
</evidence>
<reference evidence="1 2" key="1">
    <citation type="submission" date="2016-10" db="EMBL/GenBank/DDBJ databases">
        <authorList>
            <person name="Varghese N."/>
            <person name="Submissions S."/>
        </authorList>
    </citation>
    <scope>NUCLEOTIDE SEQUENCE [LARGE SCALE GENOMIC DNA]</scope>
    <source>
        <strain evidence="1 2">FF3</strain>
    </source>
</reference>
<organism evidence="1 2">
    <name type="scientific">Marinovum algicola</name>
    <dbReference type="NCBI Taxonomy" id="42444"/>
    <lineage>
        <taxon>Bacteria</taxon>
        <taxon>Pseudomonadati</taxon>
        <taxon>Pseudomonadota</taxon>
        <taxon>Alphaproteobacteria</taxon>
        <taxon>Rhodobacterales</taxon>
        <taxon>Roseobacteraceae</taxon>
        <taxon>Marinovum</taxon>
    </lineage>
</organism>
<name>A0A975W942_9RHOB</name>
<dbReference type="AlphaFoldDB" id="A0A975W942"/>
<proteinExistence type="predicted"/>
<keyword evidence="2" id="KW-1185">Reference proteome</keyword>
<gene>
    <name evidence="1" type="ORF">SAMN04487940_104198</name>
</gene>
<dbReference type="EMBL" id="FNYY01000004">
    <property type="protein sequence ID" value="SEJ25506.1"/>
    <property type="molecule type" value="Genomic_DNA"/>
</dbReference>
<dbReference type="Proteomes" id="UP000182932">
    <property type="component" value="Unassembled WGS sequence"/>
</dbReference>
<comment type="caution">
    <text evidence="1">The sequence shown here is derived from an EMBL/GenBank/DDBJ whole genome shotgun (WGS) entry which is preliminary data.</text>
</comment>
<accession>A0A975W942</accession>
<evidence type="ECO:0000313" key="1">
    <source>
        <dbReference type="EMBL" id="SEJ25506.1"/>
    </source>
</evidence>